<evidence type="ECO:0000256" key="14">
    <source>
        <dbReference type="ARBA" id="ARBA00022801"/>
    </source>
</evidence>
<evidence type="ECO:0000256" key="21">
    <source>
        <dbReference type="ARBA" id="ARBA00032243"/>
    </source>
</evidence>
<evidence type="ECO:0000256" key="12">
    <source>
        <dbReference type="ARBA" id="ARBA00022741"/>
    </source>
</evidence>
<keyword evidence="12" id="KW-0547">Nucleotide-binding</keyword>
<keyword evidence="8" id="KW-0548">Nucleotidyltransferase</keyword>
<dbReference type="Pfam" id="PF00910">
    <property type="entry name" value="RNA_helicase"/>
    <property type="match status" value="1"/>
</dbReference>
<keyword evidence="11" id="KW-0479">Metal-binding</keyword>
<evidence type="ECO:0000256" key="6">
    <source>
        <dbReference type="ARBA" id="ARBA00022562"/>
    </source>
</evidence>
<dbReference type="Pfam" id="PF02407">
    <property type="entry name" value="Viral_Rep"/>
    <property type="match status" value="1"/>
</dbReference>
<organism evidence="24 25">
    <name type="scientific">Bat circovirus POA/2012/V</name>
    <dbReference type="NCBI Taxonomy" id="1572238"/>
    <lineage>
        <taxon>Viruses</taxon>
        <taxon>Monodnaviria</taxon>
        <taxon>Shotokuvirae</taxon>
        <taxon>Cressdnaviricota</taxon>
        <taxon>Arfiviricetes</taxon>
        <taxon>Jormunvirales</taxon>
        <taxon>Draupnirviridae</taxon>
        <taxon>Vegetinivirus</taxon>
        <taxon>Vegetinivirus molmolis</taxon>
    </lineage>
</organism>
<keyword evidence="16" id="KW-0067">ATP-binding</keyword>
<evidence type="ECO:0000256" key="1">
    <source>
        <dbReference type="ARBA" id="ARBA00001936"/>
    </source>
</evidence>
<keyword evidence="13" id="KW-0255">Endonuclease</keyword>
<keyword evidence="9" id="KW-0235">DNA replication</keyword>
<keyword evidence="7" id="KW-0808">Transferase</keyword>
<evidence type="ECO:0000256" key="2">
    <source>
        <dbReference type="ARBA" id="ARBA00001946"/>
    </source>
</evidence>
<evidence type="ECO:0000256" key="18">
    <source>
        <dbReference type="ARBA" id="ARBA00023125"/>
    </source>
</evidence>
<comment type="subcellular location">
    <subcellularLocation>
        <location evidence="3">Host nucleus</location>
    </subcellularLocation>
</comment>
<comment type="cofactor">
    <cofactor evidence="1">
        <name>Mn(2+)</name>
        <dbReference type="ChEBI" id="CHEBI:29035"/>
    </cofactor>
</comment>
<name>A0A0A0YUE5_9VIRU</name>
<dbReference type="Proteomes" id="UP000287356">
    <property type="component" value="Segment"/>
</dbReference>
<dbReference type="GO" id="GO:0006260">
    <property type="term" value="P:DNA replication"/>
    <property type="evidence" value="ECO:0007669"/>
    <property type="project" value="UniProtKB-KW"/>
</dbReference>
<dbReference type="InterPro" id="IPR027417">
    <property type="entry name" value="P-loop_NTPase"/>
</dbReference>
<evidence type="ECO:0000256" key="4">
    <source>
        <dbReference type="ARBA" id="ARBA00008545"/>
    </source>
</evidence>
<evidence type="ECO:0000256" key="17">
    <source>
        <dbReference type="ARBA" id="ARBA00023124"/>
    </source>
</evidence>
<sequence>MTLFTKVCFTLNNYTEEEEKKFFEWDQWKYVVIGKEVGESGTPHLQGYGELTGRKRMSTLKKFDARAHWEPMKSTPEAASKYCMKDGHFHEGGALSSSKAPYKEMQEWIAIVKDGNMRKLLEQPPNLSTCKLMEKYLTYLEPVRKEKPTVTWLWGASGTGKSKMAQELAGDDVYWKDGEKWWDGYDRHESVIIDDFRASNMKFNYLLRLLDRYPMRVEVKGGYRQMNSKNIFITTIIYPDKVYQLEDEPIKQLMRRIDKIIECNEKNLLSHDEEMNE</sequence>
<evidence type="ECO:0000256" key="11">
    <source>
        <dbReference type="ARBA" id="ARBA00022723"/>
    </source>
</evidence>
<evidence type="ECO:0000313" key="25">
    <source>
        <dbReference type="Proteomes" id="UP000287356"/>
    </source>
</evidence>
<keyword evidence="18" id="KW-0238">DNA-binding</keyword>
<evidence type="ECO:0000256" key="7">
    <source>
        <dbReference type="ARBA" id="ARBA00022679"/>
    </source>
</evidence>
<comment type="similarity">
    <text evidence="4">Belongs to the nanoviruses/circoviruses replication-associated protein family.</text>
</comment>
<dbReference type="GO" id="GO:0003723">
    <property type="term" value="F:RNA binding"/>
    <property type="evidence" value="ECO:0007669"/>
    <property type="project" value="InterPro"/>
</dbReference>
<evidence type="ECO:0000256" key="9">
    <source>
        <dbReference type="ARBA" id="ARBA00022705"/>
    </source>
</evidence>
<evidence type="ECO:0000256" key="3">
    <source>
        <dbReference type="ARBA" id="ARBA00004147"/>
    </source>
</evidence>
<evidence type="ECO:0000256" key="15">
    <source>
        <dbReference type="ARBA" id="ARBA00022806"/>
    </source>
</evidence>
<dbReference type="EMBL" id="KM382272">
    <property type="protein sequence ID" value="AIX11629.1"/>
    <property type="molecule type" value="Genomic_DNA"/>
</dbReference>
<protein>
    <recommendedName>
        <fullName evidence="5">Replication-associated protein</fullName>
    </recommendedName>
    <alternativeName>
        <fullName evidence="20">ATP-dependent helicase Rep</fullName>
    </alternativeName>
    <alternativeName>
        <fullName evidence="21">RepP</fullName>
    </alternativeName>
</protein>
<keyword evidence="25" id="KW-1185">Reference proteome</keyword>
<feature type="domain" description="CRESS-DNA virus Rep endonuclease" evidence="23">
    <location>
        <begin position="1"/>
        <end position="95"/>
    </location>
</feature>
<dbReference type="InterPro" id="IPR049912">
    <property type="entry name" value="CRESS_DNA_REP"/>
</dbReference>
<comment type="cofactor">
    <cofactor evidence="2">
        <name>Mg(2+)</name>
        <dbReference type="ChEBI" id="CHEBI:18420"/>
    </cofactor>
</comment>
<dbReference type="GO" id="GO:0003724">
    <property type="term" value="F:RNA helicase activity"/>
    <property type="evidence" value="ECO:0007669"/>
    <property type="project" value="InterPro"/>
</dbReference>
<gene>
    <name evidence="24" type="primary">Rep</name>
</gene>
<dbReference type="Gene3D" id="3.40.50.300">
    <property type="entry name" value="P-loop containing nucleotide triphosphate hydrolases"/>
    <property type="match status" value="1"/>
</dbReference>
<evidence type="ECO:0000256" key="19">
    <source>
        <dbReference type="ARBA" id="ARBA00023268"/>
    </source>
</evidence>
<keyword evidence="15" id="KW-0347">Helicase</keyword>
<keyword evidence="10" id="KW-0540">Nuclease</keyword>
<evidence type="ECO:0000256" key="5">
    <source>
        <dbReference type="ARBA" id="ARBA00014531"/>
    </source>
</evidence>
<dbReference type="SUPFAM" id="SSF52540">
    <property type="entry name" value="P-loop containing nucleoside triphosphate hydrolases"/>
    <property type="match status" value="1"/>
</dbReference>
<evidence type="ECO:0000256" key="10">
    <source>
        <dbReference type="ARBA" id="ARBA00022722"/>
    </source>
</evidence>
<keyword evidence="6" id="KW-1048">Host nucleus</keyword>
<dbReference type="GO" id="GO:0016779">
    <property type="term" value="F:nucleotidyltransferase activity"/>
    <property type="evidence" value="ECO:0007669"/>
    <property type="project" value="UniProtKB-KW"/>
</dbReference>
<comment type="catalytic activity">
    <reaction evidence="22">
        <text>ATP + H2O = ADP + phosphate + H(+)</text>
        <dbReference type="Rhea" id="RHEA:13065"/>
        <dbReference type="ChEBI" id="CHEBI:15377"/>
        <dbReference type="ChEBI" id="CHEBI:15378"/>
        <dbReference type="ChEBI" id="CHEBI:30616"/>
        <dbReference type="ChEBI" id="CHEBI:43474"/>
        <dbReference type="ChEBI" id="CHEBI:456216"/>
    </reaction>
</comment>
<evidence type="ECO:0000256" key="20">
    <source>
        <dbReference type="ARBA" id="ARBA00030754"/>
    </source>
</evidence>
<evidence type="ECO:0000259" key="23">
    <source>
        <dbReference type="PROSITE" id="PS52020"/>
    </source>
</evidence>
<keyword evidence="17" id="KW-0190">Covalent protein-DNA linkage</keyword>
<proteinExistence type="inferred from homology"/>
<evidence type="ECO:0000256" key="8">
    <source>
        <dbReference type="ARBA" id="ARBA00022695"/>
    </source>
</evidence>
<dbReference type="GO" id="GO:0005524">
    <property type="term" value="F:ATP binding"/>
    <property type="evidence" value="ECO:0007669"/>
    <property type="project" value="UniProtKB-KW"/>
</dbReference>
<dbReference type="GO" id="GO:0004519">
    <property type="term" value="F:endonuclease activity"/>
    <property type="evidence" value="ECO:0007669"/>
    <property type="project" value="UniProtKB-KW"/>
</dbReference>
<keyword evidence="19" id="KW-0511">Multifunctional enzyme</keyword>
<evidence type="ECO:0000256" key="13">
    <source>
        <dbReference type="ARBA" id="ARBA00022759"/>
    </source>
</evidence>
<dbReference type="GO" id="GO:0046872">
    <property type="term" value="F:metal ion binding"/>
    <property type="evidence" value="ECO:0007669"/>
    <property type="project" value="UniProtKB-KW"/>
</dbReference>
<dbReference type="InterPro" id="IPR000605">
    <property type="entry name" value="Helicase_SF3_ssDNA/RNA_vir"/>
</dbReference>
<evidence type="ECO:0000313" key="24">
    <source>
        <dbReference type="EMBL" id="AIX11629.1"/>
    </source>
</evidence>
<dbReference type="GO" id="GO:0042025">
    <property type="term" value="C:host cell nucleus"/>
    <property type="evidence" value="ECO:0007669"/>
    <property type="project" value="UniProtKB-SubCell"/>
</dbReference>
<dbReference type="GO" id="GO:0003677">
    <property type="term" value="F:DNA binding"/>
    <property type="evidence" value="ECO:0007669"/>
    <property type="project" value="UniProtKB-KW"/>
</dbReference>
<accession>A0A0A0YUE5</accession>
<evidence type="ECO:0000256" key="16">
    <source>
        <dbReference type="ARBA" id="ARBA00022840"/>
    </source>
</evidence>
<dbReference type="Gene3D" id="3.40.1310.20">
    <property type="match status" value="1"/>
</dbReference>
<reference evidence="24 25" key="1">
    <citation type="journal article" date="2015" name="PLoS ONE">
        <title>Genomic Characterization of Novel Circular ssDNA Viruses from Insectivorous Bats in Southern Brazil.</title>
        <authorList>
            <person name="Lima F.E."/>
            <person name="Cibulski S.P."/>
            <person name="Dos Santos H.F."/>
            <person name="Teixeira T.F."/>
            <person name="Varela A.P."/>
            <person name="Roehe P.M."/>
            <person name="Delwart E."/>
            <person name="Franco A.C."/>
        </authorList>
    </citation>
    <scope>NUCLEOTIDE SEQUENCE [LARGE SCALE GENOMIC DNA]</scope>
    <source>
        <strain evidence="24">Cluster V</strain>
    </source>
</reference>
<dbReference type="GO" id="GO:0016787">
    <property type="term" value="F:hydrolase activity"/>
    <property type="evidence" value="ECO:0007669"/>
    <property type="project" value="UniProtKB-KW"/>
</dbReference>
<evidence type="ECO:0000256" key="22">
    <source>
        <dbReference type="ARBA" id="ARBA00049360"/>
    </source>
</evidence>
<dbReference type="PROSITE" id="PS52020">
    <property type="entry name" value="CRESS_DNA_REP"/>
    <property type="match status" value="1"/>
</dbReference>
<keyword evidence="14" id="KW-0378">Hydrolase</keyword>